<dbReference type="InterPro" id="IPR013618">
    <property type="entry name" value="TMTC_DUF1736"/>
</dbReference>
<dbReference type="OMA" id="RVICEIQ"/>
<evidence type="ECO:0000256" key="12">
    <source>
        <dbReference type="ARBA" id="ARBA00022989"/>
    </source>
</evidence>
<evidence type="ECO:0000256" key="17">
    <source>
        <dbReference type="SAM" id="MobiDB-lite"/>
    </source>
</evidence>
<evidence type="ECO:0000313" key="21">
    <source>
        <dbReference type="Proteomes" id="UP000271162"/>
    </source>
</evidence>
<dbReference type="GO" id="GO:0030968">
    <property type="term" value="P:endoplasmic reticulum unfolded protein response"/>
    <property type="evidence" value="ECO:0007669"/>
    <property type="project" value="TreeGrafter"/>
</dbReference>
<dbReference type="Pfam" id="PF13181">
    <property type="entry name" value="TPR_8"/>
    <property type="match status" value="1"/>
</dbReference>
<feature type="transmembrane region" description="Helical" evidence="18">
    <location>
        <begin position="293"/>
        <end position="311"/>
    </location>
</feature>
<evidence type="ECO:0000256" key="6">
    <source>
        <dbReference type="ARBA" id="ARBA00012839"/>
    </source>
</evidence>
<dbReference type="InterPro" id="IPR052346">
    <property type="entry name" value="O-mannosyl-transferase_TMTC"/>
</dbReference>
<keyword evidence="12 18" id="KW-1133">Transmembrane helix</keyword>
<gene>
    <name evidence="20" type="ORF">NBR_LOCUS15191</name>
</gene>
<dbReference type="Pfam" id="PF07719">
    <property type="entry name" value="TPR_2"/>
    <property type="match status" value="1"/>
</dbReference>
<evidence type="ECO:0000313" key="20">
    <source>
        <dbReference type="EMBL" id="VDL78785.1"/>
    </source>
</evidence>
<dbReference type="Gene3D" id="1.25.40.10">
    <property type="entry name" value="Tetratricopeptide repeat domain"/>
    <property type="match status" value="3"/>
</dbReference>
<evidence type="ECO:0000256" key="4">
    <source>
        <dbReference type="ARBA" id="ARBA00004922"/>
    </source>
</evidence>
<feature type="region of interest" description="Disordered" evidence="17">
    <location>
        <begin position="34"/>
        <end position="57"/>
    </location>
</feature>
<accession>A0A0N4YEP8</accession>
<comment type="function">
    <text evidence="1">Transfers mannosyl residues to the hydroxyl group of serine or threonine residues.</text>
</comment>
<comment type="pathway">
    <text evidence="4">Protein modification; protein glycosylation.</text>
</comment>
<feature type="transmembrane region" description="Helical" evidence="18">
    <location>
        <begin position="320"/>
        <end position="341"/>
    </location>
</feature>
<comment type="similarity">
    <text evidence="5">Belongs to the TMTC family.</text>
</comment>
<dbReference type="SUPFAM" id="SSF48452">
    <property type="entry name" value="TPR-like"/>
    <property type="match status" value="2"/>
</dbReference>
<dbReference type="EMBL" id="UYSL01021633">
    <property type="protein sequence ID" value="VDL78785.1"/>
    <property type="molecule type" value="Genomic_DNA"/>
</dbReference>
<dbReference type="Pfam" id="PF08409">
    <property type="entry name" value="TMTC_DUF1736"/>
    <property type="match status" value="1"/>
</dbReference>
<evidence type="ECO:0000259" key="19">
    <source>
        <dbReference type="Pfam" id="PF08409"/>
    </source>
</evidence>
<keyword evidence="13 18" id="KW-0472">Membrane</keyword>
<feature type="transmembrane region" description="Helical" evidence="18">
    <location>
        <begin position="256"/>
        <end position="273"/>
    </location>
</feature>
<evidence type="ECO:0000256" key="1">
    <source>
        <dbReference type="ARBA" id="ARBA00003582"/>
    </source>
</evidence>
<evidence type="ECO:0000256" key="3">
    <source>
        <dbReference type="ARBA" id="ARBA00004240"/>
    </source>
</evidence>
<comment type="catalytic activity">
    <reaction evidence="14">
        <text>a di-trans,poly-cis-dolichyl beta-D-mannosyl phosphate + L-threonyl-[protein] = 3-O-(alpha-D-mannosyl)-L-threonyl-[protein] + a di-trans,poly-cis-dolichyl phosphate + H(+)</text>
        <dbReference type="Rhea" id="RHEA:53396"/>
        <dbReference type="Rhea" id="RHEA-COMP:11060"/>
        <dbReference type="Rhea" id="RHEA-COMP:13547"/>
        <dbReference type="Rhea" id="RHEA-COMP:19498"/>
        <dbReference type="Rhea" id="RHEA-COMP:19501"/>
        <dbReference type="ChEBI" id="CHEBI:15378"/>
        <dbReference type="ChEBI" id="CHEBI:30013"/>
        <dbReference type="ChEBI" id="CHEBI:57683"/>
        <dbReference type="ChEBI" id="CHEBI:58211"/>
        <dbReference type="ChEBI" id="CHEBI:137323"/>
        <dbReference type="EC" id="2.4.1.109"/>
    </reaction>
</comment>
<evidence type="ECO:0000256" key="13">
    <source>
        <dbReference type="ARBA" id="ARBA00023136"/>
    </source>
</evidence>
<dbReference type="InterPro" id="IPR013105">
    <property type="entry name" value="TPR_2"/>
</dbReference>
<dbReference type="WBParaSite" id="NBR_0001519001-mRNA-1">
    <property type="protein sequence ID" value="NBR_0001519001-mRNA-1"/>
    <property type="gene ID" value="NBR_0001519001"/>
</dbReference>
<keyword evidence="21" id="KW-1185">Reference proteome</keyword>
<dbReference type="AlphaFoldDB" id="A0A0N4YEP8"/>
<evidence type="ECO:0000256" key="10">
    <source>
        <dbReference type="ARBA" id="ARBA00022803"/>
    </source>
</evidence>
<evidence type="ECO:0000256" key="18">
    <source>
        <dbReference type="SAM" id="Phobius"/>
    </source>
</evidence>
<dbReference type="Pfam" id="PF13432">
    <property type="entry name" value="TPR_16"/>
    <property type="match status" value="1"/>
</dbReference>
<name>A0A0N4YEP8_NIPBR</name>
<organism evidence="22">
    <name type="scientific">Nippostrongylus brasiliensis</name>
    <name type="common">Rat hookworm</name>
    <dbReference type="NCBI Taxonomy" id="27835"/>
    <lineage>
        <taxon>Eukaryota</taxon>
        <taxon>Metazoa</taxon>
        <taxon>Ecdysozoa</taxon>
        <taxon>Nematoda</taxon>
        <taxon>Chromadorea</taxon>
        <taxon>Rhabditida</taxon>
        <taxon>Rhabditina</taxon>
        <taxon>Rhabditomorpha</taxon>
        <taxon>Strongyloidea</taxon>
        <taxon>Heligmosomidae</taxon>
        <taxon>Nippostrongylus</taxon>
    </lineage>
</organism>
<dbReference type="PROSITE" id="PS50005">
    <property type="entry name" value="TPR"/>
    <property type="match status" value="3"/>
</dbReference>
<evidence type="ECO:0000256" key="8">
    <source>
        <dbReference type="ARBA" id="ARBA00022692"/>
    </source>
</evidence>
<dbReference type="Proteomes" id="UP000271162">
    <property type="component" value="Unassembled WGS sequence"/>
</dbReference>
<dbReference type="PANTHER" id="PTHR44227">
    <property type="match status" value="1"/>
</dbReference>
<dbReference type="GO" id="GO:0005783">
    <property type="term" value="C:endoplasmic reticulum"/>
    <property type="evidence" value="ECO:0007669"/>
    <property type="project" value="UniProtKB-SubCell"/>
</dbReference>
<dbReference type="UniPathway" id="UPA00378"/>
<dbReference type="InterPro" id="IPR019734">
    <property type="entry name" value="TPR_rpt"/>
</dbReference>
<feature type="domain" description="DUF1736" evidence="19">
    <location>
        <begin position="231"/>
        <end position="302"/>
    </location>
</feature>
<dbReference type="SMART" id="SM00028">
    <property type="entry name" value="TPR"/>
    <property type="match status" value="5"/>
</dbReference>
<evidence type="ECO:0000256" key="15">
    <source>
        <dbReference type="ARBA" id="ARBA00045102"/>
    </source>
</evidence>
<proteinExistence type="inferred from homology"/>
<comment type="catalytic activity">
    <reaction evidence="15">
        <text>a di-trans,poly-cis-dolichyl beta-D-mannosyl phosphate + L-seryl-[protein] = 3-O-(alpha-D-mannosyl)-L-seryl-[protein] + a di-trans,poly-cis-dolichyl phosphate + H(+)</text>
        <dbReference type="Rhea" id="RHEA:17377"/>
        <dbReference type="Rhea" id="RHEA-COMP:9863"/>
        <dbReference type="Rhea" id="RHEA-COMP:13546"/>
        <dbReference type="Rhea" id="RHEA-COMP:19498"/>
        <dbReference type="Rhea" id="RHEA-COMP:19501"/>
        <dbReference type="ChEBI" id="CHEBI:15378"/>
        <dbReference type="ChEBI" id="CHEBI:29999"/>
        <dbReference type="ChEBI" id="CHEBI:57683"/>
        <dbReference type="ChEBI" id="CHEBI:58211"/>
        <dbReference type="ChEBI" id="CHEBI:137321"/>
        <dbReference type="EC" id="2.4.1.109"/>
    </reaction>
</comment>
<feature type="compositionally biased region" description="Basic and acidic residues" evidence="17">
    <location>
        <begin position="38"/>
        <end position="49"/>
    </location>
</feature>
<reference evidence="20 21" key="2">
    <citation type="submission" date="2018-11" db="EMBL/GenBank/DDBJ databases">
        <authorList>
            <consortium name="Pathogen Informatics"/>
        </authorList>
    </citation>
    <scope>NUCLEOTIDE SEQUENCE [LARGE SCALE GENOMIC DNA]</scope>
</reference>
<evidence type="ECO:0000256" key="14">
    <source>
        <dbReference type="ARBA" id="ARBA00045085"/>
    </source>
</evidence>
<feature type="transmembrane region" description="Helical" evidence="18">
    <location>
        <begin position="207"/>
        <end position="226"/>
    </location>
</feature>
<dbReference type="GO" id="GO:0004169">
    <property type="term" value="F:dolichyl-phosphate-mannose-protein mannosyltransferase activity"/>
    <property type="evidence" value="ECO:0007669"/>
    <property type="project" value="UniProtKB-EC"/>
</dbReference>
<protein>
    <recommendedName>
        <fullName evidence="6">dolichyl-phosphate-mannose--protein mannosyltransferase</fullName>
        <ecNumber evidence="6">2.4.1.109</ecNumber>
    </recommendedName>
</protein>
<feature type="repeat" description="TPR" evidence="16">
    <location>
        <begin position="413"/>
        <end position="446"/>
    </location>
</feature>
<comment type="subcellular location">
    <subcellularLocation>
        <location evidence="3">Endoplasmic reticulum</location>
    </subcellularLocation>
    <subcellularLocation>
        <location evidence="2">Membrane</location>
        <topology evidence="2">Multi-pass membrane protein</topology>
    </subcellularLocation>
</comment>
<keyword evidence="8 18" id="KW-0812">Transmembrane</keyword>
<evidence type="ECO:0000256" key="7">
    <source>
        <dbReference type="ARBA" id="ARBA00022679"/>
    </source>
</evidence>
<keyword evidence="11" id="KW-0256">Endoplasmic reticulum</keyword>
<feature type="transmembrane region" description="Helical" evidence="18">
    <location>
        <begin position="347"/>
        <end position="364"/>
    </location>
</feature>
<evidence type="ECO:0000256" key="9">
    <source>
        <dbReference type="ARBA" id="ARBA00022737"/>
    </source>
</evidence>
<feature type="transmembrane region" description="Helical" evidence="18">
    <location>
        <begin position="162"/>
        <end position="181"/>
    </location>
</feature>
<feature type="transmembrane region" description="Helical" evidence="18">
    <location>
        <begin position="74"/>
        <end position="98"/>
    </location>
</feature>
<keyword evidence="7" id="KW-0808">Transferase</keyword>
<dbReference type="STRING" id="27835.A0A0N4YEP8"/>
<feature type="repeat" description="TPR" evidence="16">
    <location>
        <begin position="552"/>
        <end position="585"/>
    </location>
</feature>
<evidence type="ECO:0000313" key="22">
    <source>
        <dbReference type="WBParaSite" id="NBR_0001519001-mRNA-1"/>
    </source>
</evidence>
<keyword evidence="10 16" id="KW-0802">TPR repeat</keyword>
<dbReference type="GO" id="GO:0016020">
    <property type="term" value="C:membrane"/>
    <property type="evidence" value="ECO:0007669"/>
    <property type="project" value="UniProtKB-SubCell"/>
</dbReference>
<reference evidence="22" key="1">
    <citation type="submission" date="2017-02" db="UniProtKB">
        <authorList>
            <consortium name="WormBaseParasite"/>
        </authorList>
    </citation>
    <scope>IDENTIFICATION</scope>
</reference>
<dbReference type="PANTHER" id="PTHR44227:SF3">
    <property type="entry name" value="PROTEIN O-MANNOSYL-TRANSFERASE TMTC4"/>
    <property type="match status" value="1"/>
</dbReference>
<evidence type="ECO:0000256" key="5">
    <source>
        <dbReference type="ARBA" id="ARBA00007882"/>
    </source>
</evidence>
<evidence type="ECO:0000256" key="2">
    <source>
        <dbReference type="ARBA" id="ARBA00004141"/>
    </source>
</evidence>
<keyword evidence="9" id="KW-0677">Repeat</keyword>
<dbReference type="EC" id="2.4.1.109" evidence="6"/>
<evidence type="ECO:0000256" key="11">
    <source>
        <dbReference type="ARBA" id="ARBA00022824"/>
    </source>
</evidence>
<evidence type="ECO:0000256" key="16">
    <source>
        <dbReference type="PROSITE-ProRule" id="PRU00339"/>
    </source>
</evidence>
<sequence length="713" mass="79774">MERMPAVSRDGFEFRADVVNGRLAPSRAICTDDACASRGERKPRADHSSPRNLPSPMDTTVNELNYQIHGEWTLPYHVVNLILHALVSILVFVLVRVLRNHPDDRSSSAYFWDEAMVAASAFAVHPVHTEAVANISGRAELLMSVFALSSLIHYIRCQQRRSFNVQNVLVFSLLVALAVFSKEQGISVLPLCIILEIFSSSSKKWCTFVRCSALAGYAAFLTVLRLRINNFTAPRFTELDNPAAFVADPLLRSASFCYLWLVNIRLLVLPHSLCFDYSMGCIPPIQSWSDPRALAVPAVVLLIVYFVHIFFGKNDSLHRLGIFLGIVTFLPASNLLVTVGFTIAERVLYLPSVGICIVAAILFRHAQQRFKNADKLLLAVLVVGATLSYQRAEEWRTELDLYASGLRVCTQNAKVHYNLGKVLSRIGDVSGAEHNYLNAIRLNPHYDHAMNNLANILEAKGRSDEAEVLLKKALKSRPTFAVAWMNLGITLMNQGKHECFNDRGQTPLNLVDIGITDYGRVAVVSLPSLRESSLIEALKSFRRSLQLRPSSSDCLFNLGNLFQKMGRSKDALDAWENATMLDPNHRQALTNLFVALDERDECEKVVALSRQIPETVVEQAAALAFQIGVCLGKIARFPEAELRLKTAIRLNPHSALYHANLGVLYQRWARYDLAESSYRRALLIDSESSSVKWNLHMVREKLNTTRSQSNSLL</sequence>
<dbReference type="InterPro" id="IPR011990">
    <property type="entry name" value="TPR-like_helical_dom_sf"/>
</dbReference>
<feature type="repeat" description="TPR" evidence="16">
    <location>
        <begin position="655"/>
        <end position="688"/>
    </location>
</feature>